<name>A0A1S3GCA4_DIPOR</name>
<keyword evidence="2" id="KW-1185">Reference proteome</keyword>
<dbReference type="InParanoid" id="A0A1S3GCA4"/>
<dbReference type="PANTHER" id="PTHR15566:SF9">
    <property type="entry name" value="LOC100125913 PROTEIN"/>
    <property type="match status" value="1"/>
</dbReference>
<dbReference type="Pfam" id="PF15229">
    <property type="entry name" value="POM121"/>
    <property type="match status" value="2"/>
</dbReference>
<gene>
    <name evidence="3" type="primary">LOC105996699</name>
</gene>
<evidence type="ECO:0000256" key="1">
    <source>
        <dbReference type="SAM" id="MobiDB-lite"/>
    </source>
</evidence>
<dbReference type="RefSeq" id="XP_012886335.1">
    <property type="nucleotide sequence ID" value="XM_013030881.1"/>
</dbReference>
<feature type="compositionally biased region" description="Basic residues" evidence="1">
    <location>
        <begin position="60"/>
        <end position="74"/>
    </location>
</feature>
<reference evidence="3" key="1">
    <citation type="submission" date="2025-08" db="UniProtKB">
        <authorList>
            <consortium name="RefSeq"/>
        </authorList>
    </citation>
    <scope>IDENTIFICATION</scope>
    <source>
        <tissue evidence="3">Kidney</tissue>
    </source>
</reference>
<feature type="region of interest" description="Disordered" evidence="1">
    <location>
        <begin position="335"/>
        <end position="356"/>
    </location>
</feature>
<dbReference type="OrthoDB" id="6510268at2759"/>
<dbReference type="GeneID" id="105996699"/>
<dbReference type="AlphaFoldDB" id="A0A1S3GCA4"/>
<feature type="region of interest" description="Disordered" evidence="1">
    <location>
        <begin position="46"/>
        <end position="74"/>
    </location>
</feature>
<dbReference type="PANTHER" id="PTHR15566">
    <property type="entry name" value="POM121-LIKE"/>
    <property type="match status" value="1"/>
</dbReference>
<dbReference type="KEGG" id="dord:105996699"/>
<evidence type="ECO:0000313" key="2">
    <source>
        <dbReference type="Proteomes" id="UP000081671"/>
    </source>
</evidence>
<protein>
    <submittedName>
        <fullName evidence="3">Nuclear envelope pore membrane protein POM 121-like</fullName>
    </submittedName>
</protein>
<dbReference type="Proteomes" id="UP000081671">
    <property type="component" value="Unplaced"/>
</dbReference>
<sequence length="407" mass="44834">MATSQAQLPRSVRALLWGSLRAANGKPLRPSGGDRAELPLMGSYLSRDRSHSQSPDLRGGHHHKKPVRLGSLHHGHRIPPAFRVHAVAPSLNLARRVSYEDRVASASRRQHCRRLVIVHRQRYPVEQARCVFLGVFSSATWKDQQKKSVLSVSSSKMPCPSVSLNLTSAKGKVTLRLALQQSVLNIWSSLTGHLSFPYAKEIVVIKALRDSGSQSKAKEEKEEELATLGDRVEGLAKQESQIVSKRQHGARKALDGRDTAPSAFRRLVVNGVLSSFMPRPGPLKREFCHKTSLSSLLSKSQISTSSCSQRNAIASSYSSSTGGFSILQKKKSGRTAGLPSLASSFPPKPKRKTPLLMPWRRNDPLILPPPLQIGYPITTKDLDLEKIAMIQWLNKVLKEDGAKTHSS</sequence>
<evidence type="ECO:0000313" key="3">
    <source>
        <dbReference type="RefSeq" id="XP_012886335.1"/>
    </source>
</evidence>
<proteinExistence type="predicted"/>
<accession>A0A1S3GCA4</accession>
<dbReference type="InterPro" id="IPR043220">
    <property type="entry name" value="POM121-like_prot_1"/>
</dbReference>
<organism evidence="2 3">
    <name type="scientific">Dipodomys ordii</name>
    <name type="common">Ord's kangaroo rat</name>
    <dbReference type="NCBI Taxonomy" id="10020"/>
    <lineage>
        <taxon>Eukaryota</taxon>
        <taxon>Metazoa</taxon>
        <taxon>Chordata</taxon>
        <taxon>Craniata</taxon>
        <taxon>Vertebrata</taxon>
        <taxon>Euteleostomi</taxon>
        <taxon>Mammalia</taxon>
        <taxon>Eutheria</taxon>
        <taxon>Euarchontoglires</taxon>
        <taxon>Glires</taxon>
        <taxon>Rodentia</taxon>
        <taxon>Castorimorpha</taxon>
        <taxon>Heteromyidae</taxon>
        <taxon>Dipodomyinae</taxon>
        <taxon>Dipodomys</taxon>
    </lineage>
</organism>